<evidence type="ECO:0000256" key="5">
    <source>
        <dbReference type="ARBA" id="ARBA00023080"/>
    </source>
</evidence>
<dbReference type="GO" id="GO:0006226">
    <property type="term" value="P:dUMP biosynthetic process"/>
    <property type="evidence" value="ECO:0007669"/>
    <property type="project" value="UniProtKB-UniRule"/>
</dbReference>
<evidence type="ECO:0000313" key="10">
    <source>
        <dbReference type="Proteomes" id="UP000483078"/>
    </source>
</evidence>
<evidence type="ECO:0000256" key="4">
    <source>
        <dbReference type="ARBA" id="ARBA00022842"/>
    </source>
</evidence>
<protein>
    <recommendedName>
        <fullName evidence="7">Deoxyuridine 5'-triphosphate nucleotidohydrolase</fullName>
        <shortName evidence="7">dUTPase</shortName>
        <ecNumber evidence="7">3.6.1.23</ecNumber>
    </recommendedName>
    <alternativeName>
        <fullName evidence="7">dUTP pyrophosphatase</fullName>
    </alternativeName>
</protein>
<dbReference type="InterPro" id="IPR036157">
    <property type="entry name" value="dUTPase-like_sf"/>
</dbReference>
<keyword evidence="2 7" id="KW-0479">Metal-binding</keyword>
<feature type="binding site" evidence="7">
    <location>
        <begin position="70"/>
        <end position="72"/>
    </location>
    <ligand>
        <name>substrate</name>
    </ligand>
</feature>
<evidence type="ECO:0000256" key="3">
    <source>
        <dbReference type="ARBA" id="ARBA00022801"/>
    </source>
</evidence>
<dbReference type="Gene3D" id="2.70.40.10">
    <property type="match status" value="1"/>
</dbReference>
<gene>
    <name evidence="7" type="primary">dut</name>
    <name evidence="9" type="ORF">FH759_03650</name>
</gene>
<dbReference type="NCBIfam" id="TIGR00576">
    <property type="entry name" value="dut"/>
    <property type="match status" value="1"/>
</dbReference>
<reference evidence="9 10" key="1">
    <citation type="submission" date="2019-06" db="EMBL/GenBank/DDBJ databases">
        <title>Enrichment of Autotrophic Halophilic Microorganisms from Red Sea Brine Pool Using Microbial Electrosynthesis System.</title>
        <authorList>
            <person name="Alqahtani M.F."/>
            <person name="Bajracharya S."/>
            <person name="Katuri K.P."/>
            <person name="Ali M."/>
            <person name="Saikaly P.E."/>
        </authorList>
    </citation>
    <scope>NUCLEOTIDE SEQUENCE [LARGE SCALE GENOMIC DNA]</scope>
    <source>
        <strain evidence="9">MES6</strain>
    </source>
</reference>
<comment type="caution">
    <text evidence="7">Lacks conserved residue(s) required for the propagation of feature annotation.</text>
</comment>
<keyword evidence="3 7" id="KW-0378">Hydrolase</keyword>
<dbReference type="Proteomes" id="UP000483078">
    <property type="component" value="Unassembled WGS sequence"/>
</dbReference>
<keyword evidence="5 7" id="KW-0546">Nucleotide metabolism</keyword>
<evidence type="ECO:0000256" key="6">
    <source>
        <dbReference type="ARBA" id="ARBA00047686"/>
    </source>
</evidence>
<dbReference type="FunFam" id="2.70.40.10:FF:000002">
    <property type="entry name" value="dUTP diphosphatase"/>
    <property type="match status" value="1"/>
</dbReference>
<dbReference type="AlphaFoldDB" id="A0A7C9LA07"/>
<dbReference type="InterPro" id="IPR008181">
    <property type="entry name" value="dUTPase"/>
</dbReference>
<dbReference type="EC" id="3.6.1.23" evidence="7"/>
<dbReference type="GO" id="GO:0046081">
    <property type="term" value="P:dUTP catabolic process"/>
    <property type="evidence" value="ECO:0007669"/>
    <property type="project" value="InterPro"/>
</dbReference>
<dbReference type="NCBIfam" id="NF001862">
    <property type="entry name" value="PRK00601.1"/>
    <property type="match status" value="1"/>
</dbReference>
<dbReference type="SUPFAM" id="SSF51283">
    <property type="entry name" value="dUTPase-like"/>
    <property type="match status" value="1"/>
</dbReference>
<evidence type="ECO:0000256" key="2">
    <source>
        <dbReference type="ARBA" id="ARBA00022723"/>
    </source>
</evidence>
<comment type="catalytic activity">
    <reaction evidence="6 7">
        <text>dUTP + H2O = dUMP + diphosphate + H(+)</text>
        <dbReference type="Rhea" id="RHEA:10248"/>
        <dbReference type="ChEBI" id="CHEBI:15377"/>
        <dbReference type="ChEBI" id="CHEBI:15378"/>
        <dbReference type="ChEBI" id="CHEBI:33019"/>
        <dbReference type="ChEBI" id="CHEBI:61555"/>
        <dbReference type="ChEBI" id="CHEBI:246422"/>
        <dbReference type="EC" id="3.6.1.23"/>
    </reaction>
</comment>
<comment type="cofactor">
    <cofactor evidence="7">
        <name>Mg(2+)</name>
        <dbReference type="ChEBI" id="CHEBI:18420"/>
    </cofactor>
</comment>
<feature type="domain" description="dUTPase-like" evidence="8">
    <location>
        <begin position="15"/>
        <end position="149"/>
    </location>
</feature>
<accession>A0A7C9LA07</accession>
<comment type="similarity">
    <text evidence="1 7">Belongs to the dUTPase family.</text>
</comment>
<dbReference type="PANTHER" id="PTHR11241">
    <property type="entry name" value="DEOXYURIDINE 5'-TRIPHOSPHATE NUCLEOTIDOHYDROLASE"/>
    <property type="match status" value="1"/>
</dbReference>
<dbReference type="RefSeq" id="WP_273248349.1">
    <property type="nucleotide sequence ID" value="NZ_VENJ01000004.1"/>
</dbReference>
<dbReference type="InterPro" id="IPR033704">
    <property type="entry name" value="dUTPase_trimeric"/>
</dbReference>
<dbReference type="PANTHER" id="PTHR11241:SF0">
    <property type="entry name" value="DEOXYURIDINE 5'-TRIPHOSPHATE NUCLEOTIDOHYDROLASE"/>
    <property type="match status" value="1"/>
</dbReference>
<comment type="caution">
    <text evidence="9">The sequence shown here is derived from an EMBL/GenBank/DDBJ whole genome shotgun (WGS) entry which is preliminary data.</text>
</comment>
<name>A0A7C9LA07_9RHOB</name>
<dbReference type="HAMAP" id="MF_00116">
    <property type="entry name" value="dUTPase_bact"/>
    <property type="match status" value="1"/>
</dbReference>
<dbReference type="GO" id="GO:0000287">
    <property type="term" value="F:magnesium ion binding"/>
    <property type="evidence" value="ECO:0007669"/>
    <property type="project" value="UniProtKB-UniRule"/>
</dbReference>
<evidence type="ECO:0000259" key="8">
    <source>
        <dbReference type="Pfam" id="PF00692"/>
    </source>
</evidence>
<comment type="function">
    <text evidence="7">This enzyme is involved in nucleotide metabolism: it produces dUMP, the immediate precursor of thymidine nucleotides and it decreases the intracellular concentration of dUTP so that uracil cannot be incorporated into DNA.</text>
</comment>
<feature type="binding site" evidence="7">
    <location>
        <position position="83"/>
    </location>
    <ligand>
        <name>substrate</name>
    </ligand>
</feature>
<proteinExistence type="inferred from homology"/>
<sequence length="151" mass="15913">MVTVRITWDAGADREMPLPRYESDGAAGADLRANFADRQGIVLSPGARALVPTGLRLEIPTGYEVQVRPRSGLALTHGITLPNSPGTIDSDYRGPLGVIMLNTSSEAFEIDHGDRIAQMVVAPVVQVRFEPVEALGESARGAGGFGSTGRG</sequence>
<keyword evidence="4 7" id="KW-0460">Magnesium</keyword>
<dbReference type="EMBL" id="VENJ01000004">
    <property type="protein sequence ID" value="MTJ03777.1"/>
    <property type="molecule type" value="Genomic_DNA"/>
</dbReference>
<comment type="pathway">
    <text evidence="7">Pyrimidine metabolism; dUMP biosynthesis; dUMP from dCTP (dUTP route): step 2/2.</text>
</comment>
<dbReference type="InterPro" id="IPR029054">
    <property type="entry name" value="dUTPase-like"/>
</dbReference>
<dbReference type="GO" id="GO:0004170">
    <property type="term" value="F:dUTP diphosphatase activity"/>
    <property type="evidence" value="ECO:0007669"/>
    <property type="project" value="UniProtKB-UniRule"/>
</dbReference>
<dbReference type="UniPathway" id="UPA00610">
    <property type="reaction ID" value="UER00666"/>
</dbReference>
<dbReference type="Pfam" id="PF00692">
    <property type="entry name" value="dUTPase"/>
    <property type="match status" value="1"/>
</dbReference>
<evidence type="ECO:0000313" key="9">
    <source>
        <dbReference type="EMBL" id="MTJ03777.1"/>
    </source>
</evidence>
<organism evidence="9 10">
    <name type="scientific">Sediminimonas qiaohouensis</name>
    <dbReference type="NCBI Taxonomy" id="552061"/>
    <lineage>
        <taxon>Bacteria</taxon>
        <taxon>Pseudomonadati</taxon>
        <taxon>Pseudomonadota</taxon>
        <taxon>Alphaproteobacteria</taxon>
        <taxon>Rhodobacterales</taxon>
        <taxon>Roseobacteraceae</taxon>
        <taxon>Sediminimonas</taxon>
    </lineage>
</organism>
<feature type="binding site" evidence="7">
    <location>
        <begin position="87"/>
        <end position="89"/>
    </location>
    <ligand>
        <name>substrate</name>
    </ligand>
</feature>
<dbReference type="CDD" id="cd07557">
    <property type="entry name" value="trimeric_dUTPase"/>
    <property type="match status" value="1"/>
</dbReference>
<evidence type="ECO:0000256" key="1">
    <source>
        <dbReference type="ARBA" id="ARBA00006581"/>
    </source>
</evidence>
<evidence type="ECO:0000256" key="7">
    <source>
        <dbReference type="HAMAP-Rule" id="MF_00116"/>
    </source>
</evidence>